<dbReference type="EMBL" id="UAWC01000017">
    <property type="protein sequence ID" value="SQB34791.1"/>
    <property type="molecule type" value="Genomic_DNA"/>
</dbReference>
<accession>A0A2X2WA11</accession>
<dbReference type="AlphaFoldDB" id="A0A2X2WA11"/>
<keyword evidence="1" id="KW-1133">Transmembrane helix</keyword>
<name>A0A2X2WA11_CLOCO</name>
<feature type="transmembrane region" description="Helical" evidence="1">
    <location>
        <begin position="54"/>
        <end position="75"/>
    </location>
</feature>
<evidence type="ECO:0000313" key="3">
    <source>
        <dbReference type="EMBL" id="SQB34791.1"/>
    </source>
</evidence>
<keyword evidence="1" id="KW-0472">Membrane</keyword>
<dbReference type="SUPFAM" id="SSF50156">
    <property type="entry name" value="PDZ domain-like"/>
    <property type="match status" value="1"/>
</dbReference>
<feature type="transmembrane region" description="Helical" evidence="1">
    <location>
        <begin position="141"/>
        <end position="161"/>
    </location>
</feature>
<feature type="transmembrane region" description="Helical" evidence="1">
    <location>
        <begin position="12"/>
        <end position="33"/>
    </location>
</feature>
<evidence type="ECO:0000313" key="4">
    <source>
        <dbReference type="Proteomes" id="UP000250223"/>
    </source>
</evidence>
<protein>
    <submittedName>
        <fullName evidence="3">Membrane spanning protein</fullName>
    </submittedName>
</protein>
<dbReference type="Gene3D" id="2.30.42.10">
    <property type="match status" value="1"/>
</dbReference>
<reference evidence="3 4" key="1">
    <citation type="submission" date="2018-06" db="EMBL/GenBank/DDBJ databases">
        <authorList>
            <consortium name="Pathogen Informatics"/>
            <person name="Doyle S."/>
        </authorList>
    </citation>
    <scope>NUCLEOTIDE SEQUENCE [LARGE SCALE GENOMIC DNA]</scope>
    <source>
        <strain evidence="3 4">NCTC13028</strain>
    </source>
</reference>
<proteinExistence type="predicted"/>
<sequence length="436" mass="48896">MNILMYTLRSIAYMLTDMYSLLLLLLLGVILYTKNIKTVLMQKTVLGDEVNSPFELTISQIVIGIFGGVLASIIMAYFGVIFYETSGIYVLFLISILLMSWKPRKICFSYSAAILGILSMLNSYAASFMGMKKIKFLDIDIPSMIALVAILHIVEGLLVMVDGSRGAIPIFSKKGENIIGGFALRRLWPLPIAFFILLNSIDILSIENGNPMPNWWPILNTSIPEKILMNSVVALVSFYGVLGYNSITFTKSKEKKALSSGIFIMTYGLAMLLFAQISHKNMLIKIISIISMPIFHEIMLIIQQYMEVKKEPKYISNGEGIMVLDVAPNSLAENMGIESGDLLLEINNEYIKTELDIKEIINRKIIDTIKIKVKKNNGNVKELLKENVYGVDKLGAILIPKTINEDKQLLDSVGQSFTEILEKIKEKKDDFKDGDE</sequence>
<dbReference type="SMART" id="SM00228">
    <property type="entry name" value="PDZ"/>
    <property type="match status" value="1"/>
</dbReference>
<feature type="transmembrane region" description="Helical" evidence="1">
    <location>
        <begin position="187"/>
        <end position="207"/>
    </location>
</feature>
<feature type="transmembrane region" description="Helical" evidence="1">
    <location>
        <begin position="81"/>
        <end position="101"/>
    </location>
</feature>
<dbReference type="Pfam" id="PF17820">
    <property type="entry name" value="PDZ_6"/>
    <property type="match status" value="1"/>
</dbReference>
<dbReference type="RefSeq" id="WP_111921508.1">
    <property type="nucleotide sequence ID" value="NZ_UAWC01000017.1"/>
</dbReference>
<feature type="transmembrane region" description="Helical" evidence="1">
    <location>
        <begin position="257"/>
        <end position="277"/>
    </location>
</feature>
<feature type="domain" description="PDZ" evidence="2">
    <location>
        <begin position="315"/>
        <end position="370"/>
    </location>
</feature>
<dbReference type="InterPro" id="IPR001478">
    <property type="entry name" value="PDZ"/>
</dbReference>
<dbReference type="InterPro" id="IPR041489">
    <property type="entry name" value="PDZ_6"/>
</dbReference>
<keyword evidence="1" id="KW-0812">Transmembrane</keyword>
<evidence type="ECO:0000256" key="1">
    <source>
        <dbReference type="SAM" id="Phobius"/>
    </source>
</evidence>
<gene>
    <name evidence="3" type="ORF">NCTC13028_01555</name>
</gene>
<evidence type="ECO:0000259" key="2">
    <source>
        <dbReference type="PROSITE" id="PS50106"/>
    </source>
</evidence>
<dbReference type="PROSITE" id="PS50106">
    <property type="entry name" value="PDZ"/>
    <property type="match status" value="1"/>
</dbReference>
<feature type="transmembrane region" description="Helical" evidence="1">
    <location>
        <begin position="108"/>
        <end position="129"/>
    </location>
</feature>
<feature type="transmembrane region" description="Helical" evidence="1">
    <location>
        <begin position="227"/>
        <end position="245"/>
    </location>
</feature>
<organism evidence="3 4">
    <name type="scientific">Clostridium cochlearium</name>
    <dbReference type="NCBI Taxonomy" id="1494"/>
    <lineage>
        <taxon>Bacteria</taxon>
        <taxon>Bacillati</taxon>
        <taxon>Bacillota</taxon>
        <taxon>Clostridia</taxon>
        <taxon>Eubacteriales</taxon>
        <taxon>Clostridiaceae</taxon>
        <taxon>Clostridium</taxon>
    </lineage>
</organism>
<dbReference type="InterPro" id="IPR036034">
    <property type="entry name" value="PDZ_sf"/>
</dbReference>
<dbReference type="Proteomes" id="UP000250223">
    <property type="component" value="Unassembled WGS sequence"/>
</dbReference>